<dbReference type="PANTHER" id="PTHR43798:SF31">
    <property type="entry name" value="AB HYDROLASE SUPERFAMILY PROTEIN YCLE"/>
    <property type="match status" value="1"/>
</dbReference>
<protein>
    <submittedName>
        <fullName evidence="4">Alpha/beta hydrolase</fullName>
    </submittedName>
</protein>
<dbReference type="GO" id="GO:0016787">
    <property type="term" value="F:hydrolase activity"/>
    <property type="evidence" value="ECO:0007669"/>
    <property type="project" value="UniProtKB-KW"/>
</dbReference>
<dbReference type="InterPro" id="IPR050266">
    <property type="entry name" value="AB_hydrolase_sf"/>
</dbReference>
<evidence type="ECO:0000256" key="1">
    <source>
        <dbReference type="ARBA" id="ARBA00022801"/>
    </source>
</evidence>
<gene>
    <name evidence="4" type="ORF">IAC95_04805</name>
</gene>
<evidence type="ECO:0000313" key="4">
    <source>
        <dbReference type="EMBL" id="HIR66177.1"/>
    </source>
</evidence>
<evidence type="ECO:0000259" key="2">
    <source>
        <dbReference type="Pfam" id="PF00561"/>
    </source>
</evidence>
<dbReference type="InterPro" id="IPR013595">
    <property type="entry name" value="Pept_S33_TAP-like_C"/>
</dbReference>
<dbReference type="Pfam" id="PF00561">
    <property type="entry name" value="Abhydrolase_1"/>
    <property type="match status" value="1"/>
</dbReference>
<dbReference type="PRINTS" id="PR00111">
    <property type="entry name" value="ABHYDROLASE"/>
</dbReference>
<name>A0A9D1E469_9BACT</name>
<dbReference type="Gene3D" id="3.40.50.1820">
    <property type="entry name" value="alpha/beta hydrolase"/>
    <property type="match status" value="1"/>
</dbReference>
<dbReference type="Pfam" id="PF08386">
    <property type="entry name" value="Abhydrolase_4"/>
    <property type="match status" value="1"/>
</dbReference>
<feature type="domain" description="AB hydrolase-1" evidence="2">
    <location>
        <begin position="12"/>
        <end position="109"/>
    </location>
</feature>
<dbReference type="InterPro" id="IPR000073">
    <property type="entry name" value="AB_hydrolase_1"/>
</dbReference>
<accession>A0A9D1E469</accession>
<dbReference type="EMBL" id="DVHL01000039">
    <property type="protein sequence ID" value="HIR66177.1"/>
    <property type="molecule type" value="Genomic_DNA"/>
</dbReference>
<dbReference type="AlphaFoldDB" id="A0A9D1E469"/>
<dbReference type="PANTHER" id="PTHR43798">
    <property type="entry name" value="MONOACYLGLYCEROL LIPASE"/>
    <property type="match status" value="1"/>
</dbReference>
<dbReference type="InterPro" id="IPR029058">
    <property type="entry name" value="AB_hydrolase_fold"/>
</dbReference>
<reference evidence="4" key="1">
    <citation type="submission" date="2020-10" db="EMBL/GenBank/DDBJ databases">
        <authorList>
            <person name="Gilroy R."/>
        </authorList>
    </citation>
    <scope>NUCLEOTIDE SEQUENCE</scope>
    <source>
        <strain evidence="4">CHK121-14286</strain>
    </source>
</reference>
<keyword evidence="1 4" id="KW-0378">Hydrolase</keyword>
<comment type="caution">
    <text evidence="4">The sequence shown here is derived from an EMBL/GenBank/DDBJ whole genome shotgun (WGS) entry which is preliminary data.</text>
</comment>
<proteinExistence type="predicted"/>
<feature type="domain" description="Peptidase S33 tripeptidyl aminopeptidase-like C-terminal" evidence="3">
    <location>
        <begin position="174"/>
        <end position="232"/>
    </location>
</feature>
<sequence length="233" mass="26290">MFYRELGSGDKSILFLHGWGCDGSIFENVAKRLKGYKCVLADLPGFGKSESPPESGWRVEDYALSVWYLVQKLQPSPRYIVAHSFGCRVATVFAALFPQAVDKMIFFAPAGIRTFSLKRALRVGSYKLRKLFRCSNPDKSYGSQDYRNCPSTLKNTFVKVVNQDLSIYAKRIVCDVLIVNGTEDVQTPLKHARKMNKLIRHSNLVQTDGDHFALFYTPSAFAEVVRLFLEGGK</sequence>
<organism evidence="4 5">
    <name type="scientific">Candidatus Fimimonas gallinarum</name>
    <dbReference type="NCBI Taxonomy" id="2840821"/>
    <lineage>
        <taxon>Bacteria</taxon>
        <taxon>Pseudomonadati</taxon>
        <taxon>Myxococcota</taxon>
        <taxon>Myxococcia</taxon>
        <taxon>Myxococcales</taxon>
        <taxon>Cystobacterineae</taxon>
        <taxon>Myxococcaceae</taxon>
        <taxon>Myxococcaceae incertae sedis</taxon>
        <taxon>Candidatus Fimimonas</taxon>
    </lineage>
</organism>
<evidence type="ECO:0000313" key="5">
    <source>
        <dbReference type="Proteomes" id="UP000824200"/>
    </source>
</evidence>
<evidence type="ECO:0000259" key="3">
    <source>
        <dbReference type="Pfam" id="PF08386"/>
    </source>
</evidence>
<dbReference type="SUPFAM" id="SSF53474">
    <property type="entry name" value="alpha/beta-Hydrolases"/>
    <property type="match status" value="1"/>
</dbReference>
<reference evidence="4" key="2">
    <citation type="journal article" date="2021" name="PeerJ">
        <title>Extensive microbial diversity within the chicken gut microbiome revealed by metagenomics and culture.</title>
        <authorList>
            <person name="Gilroy R."/>
            <person name="Ravi A."/>
            <person name="Getino M."/>
            <person name="Pursley I."/>
            <person name="Horton D.L."/>
            <person name="Alikhan N.F."/>
            <person name="Baker D."/>
            <person name="Gharbi K."/>
            <person name="Hall N."/>
            <person name="Watson M."/>
            <person name="Adriaenssens E.M."/>
            <person name="Foster-Nyarko E."/>
            <person name="Jarju S."/>
            <person name="Secka A."/>
            <person name="Antonio M."/>
            <person name="Oren A."/>
            <person name="Chaudhuri R.R."/>
            <person name="La Ragione R."/>
            <person name="Hildebrand F."/>
            <person name="Pallen M.J."/>
        </authorList>
    </citation>
    <scope>NUCLEOTIDE SEQUENCE</scope>
    <source>
        <strain evidence="4">CHK121-14286</strain>
    </source>
</reference>
<dbReference type="GO" id="GO:0016020">
    <property type="term" value="C:membrane"/>
    <property type="evidence" value="ECO:0007669"/>
    <property type="project" value="TreeGrafter"/>
</dbReference>
<dbReference type="Proteomes" id="UP000824200">
    <property type="component" value="Unassembled WGS sequence"/>
</dbReference>